<dbReference type="OrthoDB" id="408933at2759"/>
<comment type="subcellular location">
    <subcellularLocation>
        <location evidence="1">Mitochondrion</location>
    </subcellularLocation>
</comment>
<keyword evidence="3" id="KW-0809">Transit peptide</keyword>
<comment type="caution">
    <text evidence="7">The sequence shown here is derived from an EMBL/GenBank/DDBJ whole genome shotgun (WGS) entry which is preliminary data.</text>
</comment>
<dbReference type="PANTHER" id="PTHR21338:SF0">
    <property type="entry name" value="LARGE RIBOSOMAL SUBUNIT PROTEIN ML41"/>
    <property type="match status" value="1"/>
</dbReference>
<sequence length="152" mass="17067">MSVDGDTSVGIGETLMREIGTWEHLPHLAQLGALYSKPLLCYCLTQLAMFKPTEPLLRSLRRLALTTKQVNGGYYKGTGSGSMGRHTKHGGYIIEWAKVRTYVVPKDLKDFKLTPFVTKNMEPLKGYFNGDPKGGLSGERYLHRWKTENGMD</sequence>
<dbReference type="EMBL" id="VXIT01000002">
    <property type="protein sequence ID" value="KAA6414873.1"/>
    <property type="molecule type" value="Genomic_DNA"/>
</dbReference>
<keyword evidence="5" id="KW-0496">Mitochondrion</keyword>
<accession>A0A5M8PYR4</accession>
<keyword evidence="4" id="KW-0689">Ribosomal protein</keyword>
<evidence type="ECO:0000256" key="1">
    <source>
        <dbReference type="ARBA" id="ARBA00004173"/>
    </source>
</evidence>
<dbReference type="Pfam" id="PF09809">
    <property type="entry name" value="MRP-L27"/>
    <property type="match status" value="1"/>
</dbReference>
<evidence type="ECO:0000313" key="7">
    <source>
        <dbReference type="EMBL" id="KAA6414873.1"/>
    </source>
</evidence>
<proteinExistence type="inferred from homology"/>
<keyword evidence="6" id="KW-0687">Ribonucleoprotein</keyword>
<evidence type="ECO:0000256" key="4">
    <source>
        <dbReference type="ARBA" id="ARBA00022980"/>
    </source>
</evidence>
<name>A0A5M8PYR4_9LECA</name>
<reference evidence="7 8" key="1">
    <citation type="submission" date="2019-09" db="EMBL/GenBank/DDBJ databases">
        <title>The hologenome of the rock-dwelling lichen Lasallia pustulata.</title>
        <authorList>
            <person name="Greshake Tzovaras B."/>
            <person name="Segers F."/>
            <person name="Bicker A."/>
            <person name="Dal Grande F."/>
            <person name="Otte J."/>
            <person name="Hankeln T."/>
            <person name="Schmitt I."/>
            <person name="Ebersberger I."/>
        </authorList>
    </citation>
    <scope>NUCLEOTIDE SEQUENCE [LARGE SCALE GENOMIC DNA]</scope>
    <source>
        <strain evidence="7">A1-1</strain>
    </source>
</reference>
<evidence type="ECO:0000256" key="3">
    <source>
        <dbReference type="ARBA" id="ARBA00022946"/>
    </source>
</evidence>
<evidence type="ECO:0000256" key="5">
    <source>
        <dbReference type="ARBA" id="ARBA00023128"/>
    </source>
</evidence>
<gene>
    <name evidence="7" type="ORF">FRX48_01623</name>
</gene>
<comment type="similarity">
    <text evidence="2">Belongs to the mitochondrion-specific ribosomal protein mL41 family.</text>
</comment>
<dbReference type="GO" id="GO:0005762">
    <property type="term" value="C:mitochondrial large ribosomal subunit"/>
    <property type="evidence" value="ECO:0007669"/>
    <property type="project" value="InterPro"/>
</dbReference>
<evidence type="ECO:0000256" key="6">
    <source>
        <dbReference type="ARBA" id="ARBA00023274"/>
    </source>
</evidence>
<dbReference type="AlphaFoldDB" id="A0A5M8PYR4"/>
<organism evidence="7 8">
    <name type="scientific">Lasallia pustulata</name>
    <dbReference type="NCBI Taxonomy" id="136370"/>
    <lineage>
        <taxon>Eukaryota</taxon>
        <taxon>Fungi</taxon>
        <taxon>Dikarya</taxon>
        <taxon>Ascomycota</taxon>
        <taxon>Pezizomycotina</taxon>
        <taxon>Lecanoromycetes</taxon>
        <taxon>OSLEUM clade</taxon>
        <taxon>Umbilicariomycetidae</taxon>
        <taxon>Umbilicariales</taxon>
        <taxon>Umbilicariaceae</taxon>
        <taxon>Lasallia</taxon>
    </lineage>
</organism>
<dbReference type="PANTHER" id="PTHR21338">
    <property type="entry name" value="MITOCHONDRIAL RIBOSOMAL PROTEIN L41"/>
    <property type="match status" value="1"/>
</dbReference>
<dbReference type="GO" id="GO:0006412">
    <property type="term" value="P:translation"/>
    <property type="evidence" value="ECO:0007669"/>
    <property type="project" value="TreeGrafter"/>
</dbReference>
<dbReference type="InterPro" id="IPR019189">
    <property type="entry name" value="Ribosomal_mL41"/>
</dbReference>
<evidence type="ECO:0000313" key="8">
    <source>
        <dbReference type="Proteomes" id="UP000324767"/>
    </source>
</evidence>
<dbReference type="GO" id="GO:0003735">
    <property type="term" value="F:structural constituent of ribosome"/>
    <property type="evidence" value="ECO:0007669"/>
    <property type="project" value="InterPro"/>
</dbReference>
<evidence type="ECO:0000256" key="2">
    <source>
        <dbReference type="ARBA" id="ARBA00010152"/>
    </source>
</evidence>
<protein>
    <submittedName>
        <fullName evidence="7">50S ribosomal 27</fullName>
    </submittedName>
</protein>
<dbReference type="Proteomes" id="UP000324767">
    <property type="component" value="Unassembled WGS sequence"/>
</dbReference>